<dbReference type="EMBL" id="KV425965">
    <property type="protein sequence ID" value="KZV94934.1"/>
    <property type="molecule type" value="Genomic_DNA"/>
</dbReference>
<evidence type="ECO:0000313" key="3">
    <source>
        <dbReference type="Proteomes" id="UP000077266"/>
    </source>
</evidence>
<dbReference type="AlphaFoldDB" id="A0A165JJK2"/>
<name>A0A165JJK2_EXIGL</name>
<keyword evidence="3" id="KW-1185">Reference proteome</keyword>
<proteinExistence type="predicted"/>
<evidence type="ECO:0000313" key="2">
    <source>
        <dbReference type="EMBL" id="KZV94934.1"/>
    </source>
</evidence>
<reference evidence="2 3" key="1">
    <citation type="journal article" date="2016" name="Mol. Biol. Evol.">
        <title>Comparative Genomics of Early-Diverging Mushroom-Forming Fungi Provides Insights into the Origins of Lignocellulose Decay Capabilities.</title>
        <authorList>
            <person name="Nagy L.G."/>
            <person name="Riley R."/>
            <person name="Tritt A."/>
            <person name="Adam C."/>
            <person name="Daum C."/>
            <person name="Floudas D."/>
            <person name="Sun H."/>
            <person name="Yadav J.S."/>
            <person name="Pangilinan J."/>
            <person name="Larsson K.H."/>
            <person name="Matsuura K."/>
            <person name="Barry K."/>
            <person name="Labutti K."/>
            <person name="Kuo R."/>
            <person name="Ohm R.A."/>
            <person name="Bhattacharya S.S."/>
            <person name="Shirouzu T."/>
            <person name="Yoshinaga Y."/>
            <person name="Martin F.M."/>
            <person name="Grigoriev I.V."/>
            <person name="Hibbett D.S."/>
        </authorList>
    </citation>
    <scope>NUCLEOTIDE SEQUENCE [LARGE SCALE GENOMIC DNA]</scope>
    <source>
        <strain evidence="2 3">HHB12029</strain>
    </source>
</reference>
<evidence type="ECO:0000256" key="1">
    <source>
        <dbReference type="SAM" id="MobiDB-lite"/>
    </source>
</evidence>
<feature type="compositionally biased region" description="Low complexity" evidence="1">
    <location>
        <begin position="134"/>
        <end position="153"/>
    </location>
</feature>
<sequence>MEDSVGMFDILPDTSGRAMKLCVEMWVDVNSIERPANPQHLRAEIGQLREIEWRWAQRVVAESLAHQPETDAWLDSISGAEAPSFEADVADDASAPEEADDMSITPEDAIEHRVERGLHTLAATHVVHADLDDAASSSGSNSSSSPVLSSAEPPLIPAPEHLPSIDARSESPAAKYPHGRGLASLFAGFRAFFSRIQPIASRFSSLFLWTLRQFLR</sequence>
<feature type="region of interest" description="Disordered" evidence="1">
    <location>
        <begin position="133"/>
        <end position="164"/>
    </location>
</feature>
<dbReference type="InParanoid" id="A0A165JJK2"/>
<dbReference type="Proteomes" id="UP000077266">
    <property type="component" value="Unassembled WGS sequence"/>
</dbReference>
<protein>
    <submittedName>
        <fullName evidence="2">Uncharacterized protein</fullName>
    </submittedName>
</protein>
<gene>
    <name evidence="2" type="ORF">EXIGLDRAFT_494376</name>
</gene>
<organism evidence="2 3">
    <name type="scientific">Exidia glandulosa HHB12029</name>
    <dbReference type="NCBI Taxonomy" id="1314781"/>
    <lineage>
        <taxon>Eukaryota</taxon>
        <taxon>Fungi</taxon>
        <taxon>Dikarya</taxon>
        <taxon>Basidiomycota</taxon>
        <taxon>Agaricomycotina</taxon>
        <taxon>Agaricomycetes</taxon>
        <taxon>Auriculariales</taxon>
        <taxon>Exidiaceae</taxon>
        <taxon>Exidia</taxon>
    </lineage>
</organism>
<accession>A0A165JJK2</accession>